<gene>
    <name evidence="1" type="ORF">A245_46468</name>
</gene>
<evidence type="ECO:0000313" key="1">
    <source>
        <dbReference type="EMBL" id="EPN29862.1"/>
    </source>
</evidence>
<reference evidence="1 2" key="1">
    <citation type="journal article" date="2013" name="PLoS Pathog.">
        <title>Genomic analysis of the Kiwifruit pathogen Pseudomonas syringae pv. actinidiae provides insight into the origins of an emergent plant disease.</title>
        <authorList>
            <person name="McCann H.C."/>
            <person name="Rikkerink E.H."/>
            <person name="Bertels F."/>
            <person name="Fiers M."/>
            <person name="Lu A."/>
            <person name="Rees-George J."/>
            <person name="Andersen M.T."/>
            <person name="Gleave A.P."/>
            <person name="Haubold B."/>
            <person name="Wohlers M.W."/>
            <person name="Guttman D.S."/>
            <person name="Wang P.W."/>
            <person name="Straub C."/>
            <person name="Vanneste J.L."/>
            <person name="Rainey P.B."/>
            <person name="Templeton M.D."/>
        </authorList>
    </citation>
    <scope>NUCLEOTIDE SEQUENCE [LARGE SCALE GENOMIC DNA]</scope>
    <source>
        <strain evidence="1 2">ICMP 19096</strain>
    </source>
</reference>
<evidence type="ECO:0000313" key="2">
    <source>
        <dbReference type="Proteomes" id="UP000018849"/>
    </source>
</evidence>
<sequence length="96" mass="11736">METLFETLRSGGLGTGHRKLQGIHVFFEYREQQRRKIIQLAALFFRKLMGRKRPEDRYFATKVFRSLRRVKMNRIIEQQRAARGRHRLVEHRRRRG</sequence>
<protein>
    <submittedName>
        <fullName evidence="1">Uncharacterized protein</fullName>
    </submittedName>
</protein>
<dbReference type="Proteomes" id="UP000018849">
    <property type="component" value="Unassembled WGS sequence"/>
</dbReference>
<dbReference type="EMBL" id="AOKF01003952">
    <property type="protein sequence ID" value="EPN29862.1"/>
    <property type="molecule type" value="Genomic_DNA"/>
</dbReference>
<comment type="caution">
    <text evidence="1">The sequence shown here is derived from an EMBL/GenBank/DDBJ whole genome shotgun (WGS) entry which is preliminary data.</text>
</comment>
<organism evidence="1 2">
    <name type="scientific">Pseudomonas syringae pv. actinidiae ICMP 19096</name>
    <dbReference type="NCBI Taxonomy" id="1194405"/>
    <lineage>
        <taxon>Bacteria</taxon>
        <taxon>Pseudomonadati</taxon>
        <taxon>Pseudomonadota</taxon>
        <taxon>Gammaproteobacteria</taxon>
        <taxon>Pseudomonadales</taxon>
        <taxon>Pseudomonadaceae</taxon>
        <taxon>Pseudomonas</taxon>
        <taxon>Pseudomonas syringae</taxon>
    </lineage>
</organism>
<feature type="non-terminal residue" evidence="1">
    <location>
        <position position="96"/>
    </location>
</feature>
<dbReference type="AlphaFoldDB" id="A0A656JJ16"/>
<proteinExistence type="predicted"/>
<name>A0A656JJ16_PSESF</name>
<accession>A0A656JJ16</accession>